<evidence type="ECO:0000256" key="4">
    <source>
        <dbReference type="ARBA" id="ARBA00022857"/>
    </source>
</evidence>
<evidence type="ECO:0000313" key="6">
    <source>
        <dbReference type="EMBL" id="GJG27679.1"/>
    </source>
</evidence>
<dbReference type="EMBL" id="BPTR01000001">
    <property type="protein sequence ID" value="GJG27679.1"/>
    <property type="molecule type" value="Genomic_DNA"/>
</dbReference>
<organism evidence="6 7">
    <name type="scientific">Segatella bryantii</name>
    <name type="common">Prevotella bryantii</name>
    <dbReference type="NCBI Taxonomy" id="77095"/>
    <lineage>
        <taxon>Bacteria</taxon>
        <taxon>Pseudomonadati</taxon>
        <taxon>Bacteroidota</taxon>
        <taxon>Bacteroidia</taxon>
        <taxon>Bacteroidales</taxon>
        <taxon>Prevotellaceae</taxon>
        <taxon>Segatella</taxon>
    </lineage>
</organism>
<dbReference type="PANTHER" id="PTHR46091">
    <property type="entry name" value="BLR7054 PROTEIN"/>
    <property type="match status" value="1"/>
</dbReference>
<dbReference type="Proteomes" id="UP000887043">
    <property type="component" value="Unassembled WGS sequence"/>
</dbReference>
<keyword evidence="5" id="KW-0520">NAD</keyword>
<dbReference type="SUPFAM" id="SSF51905">
    <property type="entry name" value="FAD/NAD(P)-binding domain"/>
    <property type="match status" value="1"/>
</dbReference>
<proteinExistence type="predicted"/>
<dbReference type="PANTHER" id="PTHR46091:SF3">
    <property type="entry name" value="AMINE OXIDASE DOMAIN-CONTAINING PROTEIN"/>
    <property type="match status" value="1"/>
</dbReference>
<sequence length="495" mass="55846">MKYDVVIIGSGLGALECAHILSEEGKKVVLLEREVQPGGCLQSYNRKGLSFDTGLHYVGGLAEGQALYKPFKMLGLLNLPWKRLDADGFDRITIGERTYCYAEGYQAFVEQLASDFPEEREGLQKYVEMLQRSDRDQFEGLFGSHADMVNSPVGSPMFTTGAWDYLHEIIHNELLINILSGSSLKLELRKETLPLFTFAHCNGSYIASSWRLKGDGNLIVDALLRDIKANGGEIFCKAEVEQLVEKDGKIVTAICKDGRCFEGDLFVSDVHPAVTFDMIQESQYIKKIFRRRICRMENTFGMFTASIVLQPESVEYFNYNQFVYDQPDVWDFYQKKGPVRGVMISCRVPENGEKYARQIDLLTPMLWSQCEEWADSKVGRRGEGYQQLMTQKIKECIALAERVIPGLSGKISEVYTSSPLTYRDYTLTSQGSAYGLRKDYNNPMLTTLSPRTPVPNLLLTGQSLMVHGIHGVTMTALMTCAEILGKETIYKKLNQ</sequence>
<name>A0AA37HXN6_SEGBR</name>
<dbReference type="AlphaFoldDB" id="A0AA37HXN6"/>
<evidence type="ECO:0000256" key="3">
    <source>
        <dbReference type="ARBA" id="ARBA00022827"/>
    </source>
</evidence>
<evidence type="ECO:0000256" key="2">
    <source>
        <dbReference type="ARBA" id="ARBA00022729"/>
    </source>
</evidence>
<dbReference type="RefSeq" id="WP_006281340.1">
    <property type="nucleotide sequence ID" value="NZ_BPTR01000001.1"/>
</dbReference>
<keyword evidence="2" id="KW-0732">Signal</keyword>
<evidence type="ECO:0000256" key="1">
    <source>
        <dbReference type="ARBA" id="ARBA00022630"/>
    </source>
</evidence>
<dbReference type="InterPro" id="IPR052206">
    <property type="entry name" value="Retinol_saturase"/>
</dbReference>
<protein>
    <submittedName>
        <fullName evidence="6">All-trans-retinol 13,14-reductase</fullName>
    </submittedName>
</protein>
<accession>A0AA37HXN6</accession>
<gene>
    <name evidence="6" type="ORF">PRRU23_13790</name>
</gene>
<keyword evidence="3" id="KW-0274">FAD</keyword>
<comment type="caution">
    <text evidence="6">The sequence shown here is derived from an EMBL/GenBank/DDBJ whole genome shotgun (WGS) entry which is preliminary data.</text>
</comment>
<reference evidence="6" key="1">
    <citation type="submission" date="2021-08" db="EMBL/GenBank/DDBJ databases">
        <title>Prevotella lacticifex sp. nov., isolated from rumen of cow.</title>
        <authorList>
            <person name="Shinkai T."/>
            <person name="Ikeyama N."/>
            <person name="Kumagai M."/>
            <person name="Ohmori H."/>
            <person name="Sakamoto M."/>
            <person name="Ohkuma M."/>
            <person name="Mitsumori M."/>
        </authorList>
    </citation>
    <scope>NUCLEOTIDE SEQUENCE</scope>
    <source>
        <strain evidence="6">DSM 11371</strain>
    </source>
</reference>
<evidence type="ECO:0000313" key="7">
    <source>
        <dbReference type="Proteomes" id="UP000887043"/>
    </source>
</evidence>
<dbReference type="Pfam" id="PF13450">
    <property type="entry name" value="NAD_binding_8"/>
    <property type="match status" value="1"/>
</dbReference>
<keyword evidence="4" id="KW-0521">NADP</keyword>
<dbReference type="Gene3D" id="3.50.50.60">
    <property type="entry name" value="FAD/NAD(P)-binding domain"/>
    <property type="match status" value="2"/>
</dbReference>
<evidence type="ECO:0000256" key="5">
    <source>
        <dbReference type="ARBA" id="ARBA00023027"/>
    </source>
</evidence>
<dbReference type="InterPro" id="IPR036188">
    <property type="entry name" value="FAD/NAD-bd_sf"/>
</dbReference>
<keyword evidence="1" id="KW-0285">Flavoprotein</keyword>